<dbReference type="EMBL" id="ADAS02000009">
    <property type="protein sequence ID" value="OAV98118.1"/>
    <property type="molecule type" value="Genomic_DNA"/>
</dbReference>
<sequence>MLTIRRLGNSSWFNVAGVFAVTHTSVDEPDWDKKTVALMTQGKYYVAGGLKGIEDHACVRLTYRGERLNKLGYGKFYVLKGFLVGAKRHEMPFFMVDVNDKKEVPSLFAFQETKIESLGFVDGFVNSQKEPNPEGMVSVMVKHNGINENDPDNESMVVKYVVPQHLISGQAVDVFAVGRQILFRGTLAGWNRELDIVRVKVSGGALDVEASSD</sequence>
<name>A0A180H0I8_PUCT1</name>
<evidence type="ECO:0000313" key="1">
    <source>
        <dbReference type="EMBL" id="OAV98118.1"/>
    </source>
</evidence>
<dbReference type="VEuPathDB" id="FungiDB:PTTG_25807"/>
<reference evidence="1" key="2">
    <citation type="submission" date="2016-05" db="EMBL/GenBank/DDBJ databases">
        <title>Comparative analysis highlights variable genome content of wheat rusts and divergence of the mating loci.</title>
        <authorList>
            <person name="Cuomo C.A."/>
            <person name="Bakkeren G."/>
            <person name="Szabo L."/>
            <person name="Khalil H."/>
            <person name="Joly D."/>
            <person name="Goldberg J."/>
            <person name="Young S."/>
            <person name="Zeng Q."/>
            <person name="Fellers J."/>
        </authorList>
    </citation>
    <scope>NUCLEOTIDE SEQUENCE [LARGE SCALE GENOMIC DNA]</scope>
    <source>
        <strain evidence="1">1-1 BBBD Race 1</strain>
    </source>
</reference>
<reference evidence="2" key="4">
    <citation type="submission" date="2025-05" db="UniProtKB">
        <authorList>
            <consortium name="EnsemblFungi"/>
        </authorList>
    </citation>
    <scope>IDENTIFICATION</scope>
    <source>
        <strain evidence="2">isolate 1-1 / race 1 (BBBD)</strain>
    </source>
</reference>
<dbReference type="EnsemblFungi" id="PTTG_25807-t43_1">
    <property type="protein sequence ID" value="PTTG_25807-t43_1-p1"/>
    <property type="gene ID" value="PTTG_25807"/>
</dbReference>
<accession>A0A180H0I8</accession>
<organism evidence="1">
    <name type="scientific">Puccinia triticina (isolate 1-1 / race 1 (BBBD))</name>
    <name type="common">Brown leaf rust fungus</name>
    <dbReference type="NCBI Taxonomy" id="630390"/>
    <lineage>
        <taxon>Eukaryota</taxon>
        <taxon>Fungi</taxon>
        <taxon>Dikarya</taxon>
        <taxon>Basidiomycota</taxon>
        <taxon>Pucciniomycotina</taxon>
        <taxon>Pucciniomycetes</taxon>
        <taxon>Pucciniales</taxon>
        <taxon>Pucciniaceae</taxon>
        <taxon>Puccinia</taxon>
    </lineage>
</organism>
<protein>
    <submittedName>
        <fullName evidence="1 2">Uncharacterized protein</fullName>
    </submittedName>
</protein>
<gene>
    <name evidence="1" type="ORF">PTTG_25807</name>
</gene>
<proteinExistence type="predicted"/>
<keyword evidence="3" id="KW-1185">Reference proteome</keyword>
<evidence type="ECO:0000313" key="3">
    <source>
        <dbReference type="Proteomes" id="UP000005240"/>
    </source>
</evidence>
<reference evidence="1" key="1">
    <citation type="submission" date="2009-11" db="EMBL/GenBank/DDBJ databases">
        <authorList>
            <consortium name="The Broad Institute Genome Sequencing Platform"/>
            <person name="Ward D."/>
            <person name="Feldgarden M."/>
            <person name="Earl A."/>
            <person name="Young S.K."/>
            <person name="Zeng Q."/>
            <person name="Koehrsen M."/>
            <person name="Alvarado L."/>
            <person name="Berlin A."/>
            <person name="Bochicchio J."/>
            <person name="Borenstein D."/>
            <person name="Chapman S.B."/>
            <person name="Chen Z."/>
            <person name="Engels R."/>
            <person name="Freedman E."/>
            <person name="Gellesch M."/>
            <person name="Goldberg J."/>
            <person name="Griggs A."/>
            <person name="Gujja S."/>
            <person name="Heilman E."/>
            <person name="Heiman D."/>
            <person name="Hepburn T."/>
            <person name="Howarth C."/>
            <person name="Jen D."/>
            <person name="Larson L."/>
            <person name="Lewis B."/>
            <person name="Mehta T."/>
            <person name="Park D."/>
            <person name="Pearson M."/>
            <person name="Roberts A."/>
            <person name="Saif S."/>
            <person name="Shea T."/>
            <person name="Shenoy N."/>
            <person name="Sisk P."/>
            <person name="Stolte C."/>
            <person name="Sykes S."/>
            <person name="Thomson T."/>
            <person name="Walk T."/>
            <person name="White J."/>
            <person name="Yandava C."/>
            <person name="Izard J."/>
            <person name="Baranova O.V."/>
            <person name="Blanton J.M."/>
            <person name="Tanner A.C."/>
            <person name="Dewhirst F.E."/>
            <person name="Haas B."/>
            <person name="Nusbaum C."/>
            <person name="Birren B."/>
        </authorList>
    </citation>
    <scope>NUCLEOTIDE SEQUENCE [LARGE SCALE GENOMIC DNA]</scope>
    <source>
        <strain evidence="1">1-1 BBBD Race 1</strain>
    </source>
</reference>
<evidence type="ECO:0000313" key="2">
    <source>
        <dbReference type="EnsemblFungi" id="PTTG_25807-t43_1-p1"/>
    </source>
</evidence>
<dbReference type="Proteomes" id="UP000005240">
    <property type="component" value="Unassembled WGS sequence"/>
</dbReference>
<dbReference type="AlphaFoldDB" id="A0A180H0I8"/>
<reference evidence="2 3" key="3">
    <citation type="journal article" date="2017" name="G3 (Bethesda)">
        <title>Comparative analysis highlights variable genome content of wheat rusts and divergence of the mating loci.</title>
        <authorList>
            <person name="Cuomo C.A."/>
            <person name="Bakkeren G."/>
            <person name="Khalil H.B."/>
            <person name="Panwar V."/>
            <person name="Joly D."/>
            <person name="Linning R."/>
            <person name="Sakthikumar S."/>
            <person name="Song X."/>
            <person name="Adiconis X."/>
            <person name="Fan L."/>
            <person name="Goldberg J.M."/>
            <person name="Levin J.Z."/>
            <person name="Young S."/>
            <person name="Zeng Q."/>
            <person name="Anikster Y."/>
            <person name="Bruce M."/>
            <person name="Wang M."/>
            <person name="Yin C."/>
            <person name="McCallum B."/>
            <person name="Szabo L.J."/>
            <person name="Hulbert S."/>
            <person name="Chen X."/>
            <person name="Fellers J.P."/>
        </authorList>
    </citation>
    <scope>NUCLEOTIDE SEQUENCE</scope>
    <source>
        <strain evidence="2">isolate 1-1 / race 1 (BBBD)</strain>
        <strain evidence="3">Isolate 1-1 / race 1 (BBBD)</strain>
    </source>
</reference>